<protein>
    <recommendedName>
        <fullName evidence="4">Integral membrane protein</fullName>
    </recommendedName>
</protein>
<gene>
    <name evidence="2" type="ORF">HPU229336_00190</name>
</gene>
<reference evidence="2 3" key="1">
    <citation type="submission" date="2014-06" db="EMBL/GenBank/DDBJ databases">
        <title>Helicobacter pullorum isolates in fresh chicken meat - phenotypic and genotypic features.</title>
        <authorList>
            <person name="Borges V."/>
            <person name="Santos A."/>
            <person name="Correia C.B."/>
            <person name="Saraiva M."/>
            <person name="Menard A."/>
            <person name="Vieira L."/>
            <person name="Sampaio D.A."/>
            <person name="Gomes J.P."/>
            <person name="Oleastro M."/>
        </authorList>
    </citation>
    <scope>NUCLEOTIDE SEQUENCE [LARGE SCALE GENOMIC DNA]</scope>
    <source>
        <strain evidence="2 3">229336/12</strain>
    </source>
</reference>
<dbReference type="EMBL" id="JNUR01000001">
    <property type="protein sequence ID" value="KPH51568.1"/>
    <property type="molecule type" value="Genomic_DNA"/>
</dbReference>
<evidence type="ECO:0000313" key="2">
    <source>
        <dbReference type="EMBL" id="KPH51568.1"/>
    </source>
</evidence>
<feature type="transmembrane region" description="Helical" evidence="1">
    <location>
        <begin position="99"/>
        <end position="123"/>
    </location>
</feature>
<evidence type="ECO:0000256" key="1">
    <source>
        <dbReference type="SAM" id="Phobius"/>
    </source>
</evidence>
<organism evidence="2 3">
    <name type="scientific">Helicobacter pullorum</name>
    <dbReference type="NCBI Taxonomy" id="35818"/>
    <lineage>
        <taxon>Bacteria</taxon>
        <taxon>Pseudomonadati</taxon>
        <taxon>Campylobacterota</taxon>
        <taxon>Epsilonproteobacteria</taxon>
        <taxon>Campylobacterales</taxon>
        <taxon>Helicobacteraceae</taxon>
        <taxon>Helicobacter</taxon>
    </lineage>
</organism>
<sequence>MEMALLIFLYAAFCIGSPSFVIVACMGLLKRYVNRYFIYGALATLSFVLICYYMYSFFVDEAFYRLIDKLGCTPPQNEPDISLGIMHCYTYLNVFLDFFAYPLIMVLMVTSLVWIAMCIIALIRYDIAISIKAIPKEFKRKSFLYGVLLYATELLLLGFAYIYARMTNSGNIAFVILASIFGSVLILVIAKMRGKRKS</sequence>
<evidence type="ECO:0000313" key="3">
    <source>
        <dbReference type="Proteomes" id="UP000037800"/>
    </source>
</evidence>
<keyword evidence="1" id="KW-1133">Transmembrane helix</keyword>
<comment type="caution">
    <text evidence="2">The sequence shown here is derived from an EMBL/GenBank/DDBJ whole genome shotgun (WGS) entry which is preliminary data.</text>
</comment>
<dbReference type="Proteomes" id="UP000037800">
    <property type="component" value="Unassembled WGS sequence"/>
</dbReference>
<dbReference type="AlphaFoldDB" id="A0AAW3J4S1"/>
<evidence type="ECO:0008006" key="4">
    <source>
        <dbReference type="Google" id="ProtNLM"/>
    </source>
</evidence>
<feature type="transmembrane region" description="Helical" evidence="1">
    <location>
        <begin position="6"/>
        <end position="29"/>
    </location>
</feature>
<keyword evidence="1" id="KW-0472">Membrane</keyword>
<keyword evidence="1" id="KW-0812">Transmembrane</keyword>
<accession>A0AAW3J4S1</accession>
<proteinExistence type="predicted"/>
<name>A0AAW3J4S1_9HELI</name>
<feature type="transmembrane region" description="Helical" evidence="1">
    <location>
        <begin position="143"/>
        <end position="164"/>
    </location>
</feature>
<feature type="transmembrane region" description="Helical" evidence="1">
    <location>
        <begin position="36"/>
        <end position="55"/>
    </location>
</feature>
<feature type="transmembrane region" description="Helical" evidence="1">
    <location>
        <begin position="170"/>
        <end position="190"/>
    </location>
</feature>